<dbReference type="Proteomes" id="UP000198793">
    <property type="component" value="Unassembled WGS sequence"/>
</dbReference>
<dbReference type="EMBL" id="FNIT01000012">
    <property type="protein sequence ID" value="SDO74145.1"/>
    <property type="molecule type" value="Genomic_DNA"/>
</dbReference>
<evidence type="ECO:0000256" key="7">
    <source>
        <dbReference type="ARBA" id="ARBA00023002"/>
    </source>
</evidence>
<dbReference type="GO" id="GO:0030976">
    <property type="term" value="F:thiamine pyrophosphate binding"/>
    <property type="evidence" value="ECO:0007669"/>
    <property type="project" value="InterPro"/>
</dbReference>
<evidence type="ECO:0000313" key="13">
    <source>
        <dbReference type="Proteomes" id="UP000198793"/>
    </source>
</evidence>
<comment type="function">
    <text evidence="2">E1 component of the 2-oxoglutarate dehydrogenase (OGDH) complex which catalyzes the decarboxylation of 2-oxoglutarate, the first step in the conversion of 2-oxoglutarate to succinyl-CoA and CO(2).</text>
</comment>
<comment type="cofactor">
    <cofactor evidence="1">
        <name>thiamine diphosphate</name>
        <dbReference type="ChEBI" id="CHEBI:58937"/>
    </cofactor>
</comment>
<evidence type="ECO:0000256" key="2">
    <source>
        <dbReference type="ARBA" id="ARBA00003906"/>
    </source>
</evidence>
<dbReference type="InterPro" id="IPR031717">
    <property type="entry name" value="ODO-1/KGD_C"/>
</dbReference>
<comment type="similarity">
    <text evidence="3">Belongs to the alpha-ketoglutarate dehydrogenase family.</text>
</comment>
<proteinExistence type="inferred from homology"/>
<dbReference type="Gene3D" id="1.10.287.1150">
    <property type="entry name" value="TPP helical domain"/>
    <property type="match status" value="1"/>
</dbReference>
<evidence type="ECO:0000256" key="10">
    <source>
        <dbReference type="ARBA" id="ARBA00030680"/>
    </source>
</evidence>
<dbReference type="GO" id="GO:0004591">
    <property type="term" value="F:oxoglutarate dehydrogenase (succinyl-transferring) activity"/>
    <property type="evidence" value="ECO:0007669"/>
    <property type="project" value="UniProtKB-EC"/>
</dbReference>
<name>A0A1H0M173_9HYPH</name>
<dbReference type="FunFam" id="3.40.50.12470:FF:000003">
    <property type="entry name" value="2-oxoglutarate dehydrogenase E1 component"/>
    <property type="match status" value="1"/>
</dbReference>
<dbReference type="GO" id="GO:0006096">
    <property type="term" value="P:glycolytic process"/>
    <property type="evidence" value="ECO:0007669"/>
    <property type="project" value="UniProtKB-KW"/>
</dbReference>
<dbReference type="RefSeq" id="WP_090676503.1">
    <property type="nucleotide sequence ID" value="NZ_FNIT01000012.1"/>
</dbReference>
<dbReference type="STRING" id="1166073.SAMN05192530_11222"/>
<keyword evidence="7" id="KW-0560">Oxidoreductase</keyword>
<dbReference type="Gene3D" id="3.40.50.12470">
    <property type="match status" value="1"/>
</dbReference>
<dbReference type="CDD" id="cd02016">
    <property type="entry name" value="TPP_E1_OGDC_like"/>
    <property type="match status" value="1"/>
</dbReference>
<dbReference type="InterPro" id="IPR005475">
    <property type="entry name" value="Transketolase-like_Pyr-bd"/>
</dbReference>
<evidence type="ECO:0000256" key="8">
    <source>
        <dbReference type="ARBA" id="ARBA00023052"/>
    </source>
</evidence>
<dbReference type="AlphaFoldDB" id="A0A1H0M173"/>
<dbReference type="InterPro" id="IPR001017">
    <property type="entry name" value="DH_E1"/>
</dbReference>
<sequence>MARNPANETFAQTSFLYGGNADYIDELAAAYERDPQSVNEEWRGFFQSLGEDKTLVEKNADGPSWTRRNWPIQANGELVSALDGNWGEAEIRVERKLRDKAAAAPANGKAAPSEADILQATRDSVRALMLIRAYRVRGHLHAKLDPLGIAKPEEDYNELSPENYGFTPADWDRPIFLDKVLGLEFGTIRQVVEILERTYCGTLGVEFMHISSPVEKQWIQERIEGEGKGADFTDQGKRAILNKLIEAEGFEKFLDVKYKGTKRFGLDGGESLIPALEQIIKRGGQLGLQEIVLGMAHRGRLNVLSQVMGKPHRAIFHEFKGGSYKPEDVDGSGDVKYHLGASADREFDGNNVHLSLTANPSHLEIVNPVVMGKARAKQDQIGGGRTRTEPVAIEDRNRVLPLLIHGDAAFAGQGVVAECFGLSGLKGHRVGGSLHFIINNQIGFTTNPRFSRSSPYPSDVAKMVEAPIFHVNGDDPEAVTFAAKIAIEYRQTFHKPVVVDMFCYRRFGHNEGDEPGFTQPLMYRKIREQKTTLEIYTRKLVESGVLTESDVEARRAEWRQNLDAEYEAGQSYQPNKADWLDGAWSGLRRADDEDEQRRGATGVPLKTLREIGAKLAEVPQGFEVHKTIGRFLDNRLKAIDSGEGLDWATGEALAFGSLLVEGTPIRLSGQDSERGTFSQRHSVLYDQQTENRYIPLQNLAKGQATYEVINSMLSEEAVLGFEYGYTLAEPNALTLWEAQFGDFANGAQVVVDQFISSGEAKWLRMSGLVMLLPHGYEGQGPEHSSARLERYLQSCAQDNMQVANVTTPANYFHILRRQMKRDFRKPLVLMTPKSLLRHKRAVSDLSEMAGETSFHRLLWDDAEMKPASVTVKLRKDKEIRRVVLCTGKVYYDLLEEREKRGIDDIYLLRVEQLYPFPAKALINELGRFGQAEIVWCQEEPKNMGAWGFIEPYLEWVLDRIGGEKRRARYAGRQAAASPAVGTMSKHLAQLEAFLEEALGDGQKS</sequence>
<reference evidence="12 13" key="1">
    <citation type="submission" date="2016-10" db="EMBL/GenBank/DDBJ databases">
        <authorList>
            <person name="de Groot N.N."/>
        </authorList>
    </citation>
    <scope>NUCLEOTIDE SEQUENCE [LARGE SCALE GENOMIC DNA]</scope>
    <source>
        <strain evidence="13">L7-484,KACC 16230,DSM 25025</strain>
    </source>
</reference>
<dbReference type="InterPro" id="IPR011603">
    <property type="entry name" value="2oxoglutarate_DH_E1"/>
</dbReference>
<dbReference type="GO" id="GO:0045252">
    <property type="term" value="C:oxoglutarate dehydrogenase complex"/>
    <property type="evidence" value="ECO:0007669"/>
    <property type="project" value="TreeGrafter"/>
</dbReference>
<dbReference type="PIRSF" id="PIRSF000157">
    <property type="entry name" value="Oxoglu_dh_E1"/>
    <property type="match status" value="1"/>
</dbReference>
<dbReference type="InterPro" id="IPR042179">
    <property type="entry name" value="KGD_C_sf"/>
</dbReference>
<evidence type="ECO:0000256" key="3">
    <source>
        <dbReference type="ARBA" id="ARBA00006936"/>
    </source>
</evidence>
<evidence type="ECO:0000256" key="6">
    <source>
        <dbReference type="ARBA" id="ARBA00013321"/>
    </source>
</evidence>
<evidence type="ECO:0000256" key="5">
    <source>
        <dbReference type="ARBA" id="ARBA00012280"/>
    </source>
</evidence>
<evidence type="ECO:0000256" key="4">
    <source>
        <dbReference type="ARBA" id="ARBA00011301"/>
    </source>
</evidence>
<dbReference type="Pfam" id="PF02779">
    <property type="entry name" value="Transket_pyr"/>
    <property type="match status" value="1"/>
</dbReference>
<dbReference type="SUPFAM" id="SSF52518">
    <property type="entry name" value="Thiamin diphosphate-binding fold (THDP-binding)"/>
    <property type="match status" value="2"/>
</dbReference>
<protein>
    <recommendedName>
        <fullName evidence="6">2-oxoglutarate dehydrogenase E1 component</fullName>
        <ecNumber evidence="5">1.2.4.2</ecNumber>
    </recommendedName>
    <alternativeName>
        <fullName evidence="10">Alpha-ketoglutarate dehydrogenase</fullName>
    </alternativeName>
</protein>
<dbReference type="NCBIfam" id="TIGR00239">
    <property type="entry name" value="2oxo_dh_E1"/>
    <property type="match status" value="1"/>
</dbReference>
<keyword evidence="8" id="KW-0786">Thiamine pyrophosphate</keyword>
<evidence type="ECO:0000256" key="1">
    <source>
        <dbReference type="ARBA" id="ARBA00001964"/>
    </source>
</evidence>
<evidence type="ECO:0000256" key="9">
    <source>
        <dbReference type="ARBA" id="ARBA00023152"/>
    </source>
</evidence>
<dbReference type="NCBIfam" id="NF008907">
    <property type="entry name" value="PRK12270.1"/>
    <property type="match status" value="1"/>
</dbReference>
<dbReference type="Gene3D" id="3.40.50.970">
    <property type="match status" value="1"/>
</dbReference>
<accession>A0A1H0M173</accession>
<organism evidence="12 13">
    <name type="scientific">Aureimonas jatrophae</name>
    <dbReference type="NCBI Taxonomy" id="1166073"/>
    <lineage>
        <taxon>Bacteria</taxon>
        <taxon>Pseudomonadati</taxon>
        <taxon>Pseudomonadota</taxon>
        <taxon>Alphaproteobacteria</taxon>
        <taxon>Hyphomicrobiales</taxon>
        <taxon>Aurantimonadaceae</taxon>
        <taxon>Aureimonas</taxon>
    </lineage>
</organism>
<dbReference type="GO" id="GO:0005829">
    <property type="term" value="C:cytosol"/>
    <property type="evidence" value="ECO:0007669"/>
    <property type="project" value="TreeGrafter"/>
</dbReference>
<dbReference type="Pfam" id="PF00676">
    <property type="entry name" value="E1_dh"/>
    <property type="match status" value="1"/>
</dbReference>
<dbReference type="Gene3D" id="3.40.50.11610">
    <property type="entry name" value="Multifunctional 2-oxoglutarate metabolism enzyme, C-terminal domain"/>
    <property type="match status" value="1"/>
</dbReference>
<dbReference type="NCBIfam" id="NF006914">
    <property type="entry name" value="PRK09404.1"/>
    <property type="match status" value="1"/>
</dbReference>
<feature type="domain" description="Transketolase-like pyrimidine-binding" evidence="11">
    <location>
        <begin position="645"/>
        <end position="838"/>
    </location>
</feature>
<dbReference type="EC" id="1.2.4.2" evidence="5"/>
<gene>
    <name evidence="12" type="ORF">SAMN05192530_11222</name>
</gene>
<comment type="subunit">
    <text evidence="4">Homodimer. Part of the 2-oxoglutarate dehydrogenase (OGDH) complex composed of E1 (2-oxoglutarate dehydrogenase), E2 (dihydrolipoamide succinyltransferase) and E3 (dihydrolipoamide dehydrogenase); the complex contains multiple copies of the three enzymatic components (E1, E2 and E3).</text>
</comment>
<evidence type="ECO:0000259" key="11">
    <source>
        <dbReference type="SMART" id="SM00861"/>
    </source>
</evidence>
<dbReference type="PANTHER" id="PTHR23152">
    <property type="entry name" value="2-OXOGLUTARATE DEHYDROGENASE"/>
    <property type="match status" value="1"/>
</dbReference>
<dbReference type="PANTHER" id="PTHR23152:SF4">
    <property type="entry name" value="2-OXOADIPATE DEHYDROGENASE COMPLEX COMPONENT E1"/>
    <property type="match status" value="1"/>
</dbReference>
<keyword evidence="9" id="KW-0324">Glycolysis</keyword>
<dbReference type="SMART" id="SM00861">
    <property type="entry name" value="Transket_pyr"/>
    <property type="match status" value="1"/>
</dbReference>
<evidence type="ECO:0000313" key="12">
    <source>
        <dbReference type="EMBL" id="SDO74145.1"/>
    </source>
</evidence>
<dbReference type="Pfam" id="PF16870">
    <property type="entry name" value="OxoGdeHyase_C"/>
    <property type="match status" value="1"/>
</dbReference>
<keyword evidence="13" id="KW-1185">Reference proteome</keyword>
<dbReference type="OrthoDB" id="9759785at2"/>
<dbReference type="GO" id="GO:0006099">
    <property type="term" value="P:tricarboxylic acid cycle"/>
    <property type="evidence" value="ECO:0007669"/>
    <property type="project" value="TreeGrafter"/>
</dbReference>
<dbReference type="InterPro" id="IPR029061">
    <property type="entry name" value="THDP-binding"/>
</dbReference>
<dbReference type="Pfam" id="PF16078">
    <property type="entry name" value="2-oxogl_dehyd_N"/>
    <property type="match status" value="1"/>
</dbReference>
<dbReference type="InterPro" id="IPR032106">
    <property type="entry name" value="2-oxogl_dehyd_N"/>
</dbReference>